<dbReference type="Pfam" id="PF01381">
    <property type="entry name" value="HTH_3"/>
    <property type="match status" value="1"/>
</dbReference>
<dbReference type="InterPro" id="IPR052345">
    <property type="entry name" value="Rad_response_metalloprotease"/>
</dbReference>
<dbReference type="PANTHER" id="PTHR43236">
    <property type="entry name" value="ANTITOXIN HIGA1"/>
    <property type="match status" value="1"/>
</dbReference>
<dbReference type="PANTHER" id="PTHR43236:SF1">
    <property type="entry name" value="BLL7220 PROTEIN"/>
    <property type="match status" value="1"/>
</dbReference>
<keyword evidence="4" id="KW-1185">Reference proteome</keyword>
<dbReference type="InterPro" id="IPR001387">
    <property type="entry name" value="Cro/C1-type_HTH"/>
</dbReference>
<name>A0ABU3BWG4_9GAMM</name>
<reference evidence="3 4" key="1">
    <citation type="submission" date="2023-09" db="EMBL/GenBank/DDBJ databases">
        <authorList>
            <person name="Rey-Velasco X."/>
        </authorList>
    </citation>
    <scope>NUCLEOTIDE SEQUENCE [LARGE SCALE GENOMIC DNA]</scope>
    <source>
        <strain evidence="3 4">W335</strain>
    </source>
</reference>
<gene>
    <name evidence="3" type="ORF">RM532_01615</name>
</gene>
<dbReference type="SUPFAM" id="SSF47413">
    <property type="entry name" value="lambda repressor-like DNA-binding domains"/>
    <property type="match status" value="1"/>
</dbReference>
<dbReference type="RefSeq" id="WP_311651361.1">
    <property type="nucleotide sequence ID" value="NZ_JAVRIB010000001.1"/>
</dbReference>
<evidence type="ECO:0000256" key="1">
    <source>
        <dbReference type="ARBA" id="ARBA00007227"/>
    </source>
</evidence>
<dbReference type="Gene3D" id="1.10.260.40">
    <property type="entry name" value="lambda repressor-like DNA-binding domains"/>
    <property type="match status" value="1"/>
</dbReference>
<accession>A0ABU3BWG4</accession>
<evidence type="ECO:0000259" key="2">
    <source>
        <dbReference type="PROSITE" id="PS50943"/>
    </source>
</evidence>
<dbReference type="InterPro" id="IPR010982">
    <property type="entry name" value="Lambda_DNA-bd_dom_sf"/>
</dbReference>
<proteinExistence type="inferred from homology"/>
<comment type="similarity">
    <text evidence="1">Belongs to the short-chain fatty acyl-CoA assimilation regulator (ScfR) family.</text>
</comment>
<dbReference type="InterPro" id="IPR010359">
    <property type="entry name" value="IrrE_HExxH"/>
</dbReference>
<sequence length="358" mass="40748">MIGARIKQARVAAGLSLRGLADGVGLSAMAISKYEREETKPSSEVLLRLSKALGVRVEYFFRQVEVELEGIEYRKHPQLPKRDEQRVLADVVEQLERWVELESIIPSSWPKAFEVPARLPEKIETMDAIEACAKQVREAWNLGLDPIGDLIEEMEEEGINVVLIDYDAEKRFDGLSSRVRGAPVIVVGREWPGDRQRFTLAHELGHLVLRGRLAGDAAKKGEEKACDRFAGAFLVPREEVFRALGERRKWLEPRELYLLKHEWGLSMNAWLYRAKDLGIVNGATAGRLWRFFAAHGWRKNEPGDAYPNERTERFDQLVYRALAEDLIGEAKAAELLGLKIAELRARRRMESGDEADRH</sequence>
<protein>
    <submittedName>
        <fullName evidence="3">XRE family transcriptional regulator</fullName>
    </submittedName>
</protein>
<dbReference type="Pfam" id="PF06114">
    <property type="entry name" value="Peptidase_M78"/>
    <property type="match status" value="1"/>
</dbReference>
<dbReference type="SMART" id="SM00530">
    <property type="entry name" value="HTH_XRE"/>
    <property type="match status" value="1"/>
</dbReference>
<organism evidence="3 4">
    <name type="scientific">Spectribacter hydrogenoxidans</name>
    <dbReference type="NCBI Taxonomy" id="3075608"/>
    <lineage>
        <taxon>Bacteria</taxon>
        <taxon>Pseudomonadati</taxon>
        <taxon>Pseudomonadota</taxon>
        <taxon>Gammaproteobacteria</taxon>
        <taxon>Salinisphaerales</taxon>
        <taxon>Salinisphaeraceae</taxon>
        <taxon>Spectribacter</taxon>
    </lineage>
</organism>
<dbReference type="PROSITE" id="PS50943">
    <property type="entry name" value="HTH_CROC1"/>
    <property type="match status" value="1"/>
</dbReference>
<dbReference type="Gene3D" id="1.10.10.2910">
    <property type="match status" value="1"/>
</dbReference>
<comment type="caution">
    <text evidence="3">The sequence shown here is derived from an EMBL/GenBank/DDBJ whole genome shotgun (WGS) entry which is preliminary data.</text>
</comment>
<dbReference type="Proteomes" id="UP001251857">
    <property type="component" value="Unassembled WGS sequence"/>
</dbReference>
<feature type="domain" description="HTH cro/C1-type" evidence="2">
    <location>
        <begin position="6"/>
        <end position="60"/>
    </location>
</feature>
<evidence type="ECO:0000313" key="4">
    <source>
        <dbReference type="Proteomes" id="UP001251857"/>
    </source>
</evidence>
<dbReference type="EMBL" id="JAVRIB010000001">
    <property type="protein sequence ID" value="MDT0633648.1"/>
    <property type="molecule type" value="Genomic_DNA"/>
</dbReference>
<dbReference type="CDD" id="cd00093">
    <property type="entry name" value="HTH_XRE"/>
    <property type="match status" value="1"/>
</dbReference>
<evidence type="ECO:0000313" key="3">
    <source>
        <dbReference type="EMBL" id="MDT0633648.1"/>
    </source>
</evidence>